<dbReference type="AlphaFoldDB" id="A0A067M378"/>
<feature type="region of interest" description="Disordered" evidence="7">
    <location>
        <begin position="81"/>
        <end position="155"/>
    </location>
</feature>
<feature type="region of interest" description="Disordered" evidence="7">
    <location>
        <begin position="192"/>
        <end position="232"/>
    </location>
</feature>
<evidence type="ECO:0000256" key="1">
    <source>
        <dbReference type="ARBA" id="ARBA00004123"/>
    </source>
</evidence>
<dbReference type="HOGENOM" id="CLU_083387_0_0_1"/>
<keyword evidence="10" id="KW-1185">Reference proteome</keyword>
<accession>A0A067M378</accession>
<evidence type="ECO:0000256" key="2">
    <source>
        <dbReference type="ARBA" id="ARBA00008767"/>
    </source>
</evidence>
<keyword evidence="6" id="KW-0539">Nucleus</keyword>
<dbReference type="InterPro" id="IPR009072">
    <property type="entry name" value="Histone-fold"/>
</dbReference>
<protein>
    <recommendedName>
        <fullName evidence="3">Transcription initiation factor TFIID subunit 8</fullName>
    </recommendedName>
</protein>
<dbReference type="InParanoid" id="A0A067M378"/>
<dbReference type="Gene3D" id="1.10.20.10">
    <property type="entry name" value="Histone, subunit A"/>
    <property type="match status" value="1"/>
</dbReference>
<gene>
    <name evidence="9" type="ORF">BOTBODRAFT_47309</name>
</gene>
<comment type="subcellular location">
    <subcellularLocation>
        <location evidence="1">Nucleus</location>
    </subcellularLocation>
</comment>
<evidence type="ECO:0000313" key="9">
    <source>
        <dbReference type="EMBL" id="KDQ10014.1"/>
    </source>
</evidence>
<dbReference type="GO" id="GO:0046982">
    <property type="term" value="F:protein heterodimerization activity"/>
    <property type="evidence" value="ECO:0007669"/>
    <property type="project" value="InterPro"/>
</dbReference>
<dbReference type="Pfam" id="PF10406">
    <property type="entry name" value="TAF8_C"/>
    <property type="match status" value="1"/>
</dbReference>
<dbReference type="PANTHER" id="PTHR46469:SF1">
    <property type="entry name" value="TRANSCRIPTION INITIATION FACTOR TFIID SUBUNIT 8"/>
    <property type="match status" value="1"/>
</dbReference>
<feature type="domain" description="Bromodomain associated" evidence="8">
    <location>
        <begin position="1"/>
        <end position="76"/>
    </location>
</feature>
<dbReference type="GO" id="GO:0005669">
    <property type="term" value="C:transcription factor TFIID complex"/>
    <property type="evidence" value="ECO:0007669"/>
    <property type="project" value="InterPro"/>
</dbReference>
<proteinExistence type="inferred from homology"/>
<evidence type="ECO:0000256" key="3">
    <source>
        <dbReference type="ARBA" id="ARBA00017307"/>
    </source>
</evidence>
<evidence type="ECO:0000256" key="5">
    <source>
        <dbReference type="ARBA" id="ARBA00023163"/>
    </source>
</evidence>
<dbReference type="InterPro" id="IPR037818">
    <property type="entry name" value="TAF8"/>
</dbReference>
<evidence type="ECO:0000256" key="7">
    <source>
        <dbReference type="SAM" id="MobiDB-lite"/>
    </source>
</evidence>
<dbReference type="STRING" id="930990.A0A067M378"/>
<organism evidence="9 10">
    <name type="scientific">Botryobasidium botryosum (strain FD-172 SS1)</name>
    <dbReference type="NCBI Taxonomy" id="930990"/>
    <lineage>
        <taxon>Eukaryota</taxon>
        <taxon>Fungi</taxon>
        <taxon>Dikarya</taxon>
        <taxon>Basidiomycota</taxon>
        <taxon>Agaricomycotina</taxon>
        <taxon>Agaricomycetes</taxon>
        <taxon>Cantharellales</taxon>
        <taxon>Botryobasidiaceae</taxon>
        <taxon>Botryobasidium</taxon>
    </lineage>
</organism>
<feature type="compositionally biased region" description="Pro residues" evidence="7">
    <location>
        <begin position="98"/>
        <end position="107"/>
    </location>
</feature>
<dbReference type="InterPro" id="IPR006565">
    <property type="entry name" value="BTP"/>
</dbReference>
<keyword evidence="5" id="KW-0804">Transcription</keyword>
<evidence type="ECO:0000259" key="8">
    <source>
        <dbReference type="SMART" id="SM00576"/>
    </source>
</evidence>
<dbReference type="GO" id="GO:0006367">
    <property type="term" value="P:transcription initiation at RNA polymerase II promoter"/>
    <property type="evidence" value="ECO:0007669"/>
    <property type="project" value="TreeGrafter"/>
</dbReference>
<evidence type="ECO:0000256" key="6">
    <source>
        <dbReference type="ARBA" id="ARBA00023242"/>
    </source>
</evidence>
<dbReference type="Proteomes" id="UP000027195">
    <property type="component" value="Unassembled WGS sequence"/>
</dbReference>
<dbReference type="CDD" id="cd08049">
    <property type="entry name" value="TAF8"/>
    <property type="match status" value="1"/>
</dbReference>
<reference evidence="10" key="1">
    <citation type="journal article" date="2014" name="Proc. Natl. Acad. Sci. U.S.A.">
        <title>Extensive sampling of basidiomycete genomes demonstrates inadequacy of the white-rot/brown-rot paradigm for wood decay fungi.</title>
        <authorList>
            <person name="Riley R."/>
            <person name="Salamov A.A."/>
            <person name="Brown D.W."/>
            <person name="Nagy L.G."/>
            <person name="Floudas D."/>
            <person name="Held B.W."/>
            <person name="Levasseur A."/>
            <person name="Lombard V."/>
            <person name="Morin E."/>
            <person name="Otillar R."/>
            <person name="Lindquist E.A."/>
            <person name="Sun H."/>
            <person name="LaButti K.M."/>
            <person name="Schmutz J."/>
            <person name="Jabbour D."/>
            <person name="Luo H."/>
            <person name="Baker S.E."/>
            <person name="Pisabarro A.G."/>
            <person name="Walton J.D."/>
            <person name="Blanchette R.A."/>
            <person name="Henrissat B."/>
            <person name="Martin F."/>
            <person name="Cullen D."/>
            <person name="Hibbett D.S."/>
            <person name="Grigoriev I.V."/>
        </authorList>
    </citation>
    <scope>NUCLEOTIDE SEQUENCE [LARGE SCALE GENOMIC DNA]</scope>
    <source>
        <strain evidence="10">FD-172 SS1</strain>
    </source>
</reference>
<dbReference type="SMART" id="SM00576">
    <property type="entry name" value="BTP"/>
    <property type="match status" value="1"/>
</dbReference>
<evidence type="ECO:0000256" key="4">
    <source>
        <dbReference type="ARBA" id="ARBA00023015"/>
    </source>
</evidence>
<dbReference type="InterPro" id="IPR019473">
    <property type="entry name" value="TFIID_su8_C"/>
</dbReference>
<keyword evidence="4" id="KW-0805">Transcription regulation</keyword>
<dbReference type="Pfam" id="PF07524">
    <property type="entry name" value="Bromo_TP"/>
    <property type="match status" value="1"/>
</dbReference>
<sequence>MPASRTVNHVIASQLRQAGFDSAQKGTMVEFERAVLNFVDQIYTLASDYASLAGRTMPNARDLLAACDDGGLELEELKKVARKKRRMGDGPKSLSYLPPTPAPPEPTFLPSDSSDDEDEDRQQRAAAILPKTLSSLPPHFPSLPPKHTYLRTAPPATKTRTLVSLDLKLSNAKLVQDALRNLMQATDPVLRIKSTNGGDSQSNSSTPPPGTTPAVISGLGEGSSREMKETSTVELGRVVNWEAASGRKVGRKWKI</sequence>
<dbReference type="CDD" id="cd00076">
    <property type="entry name" value="HFD_SF"/>
    <property type="match status" value="1"/>
</dbReference>
<dbReference type="PANTHER" id="PTHR46469">
    <property type="entry name" value="TRANSCRIPTION INITIATION FACTOR TFIID SUBUNIT 8"/>
    <property type="match status" value="1"/>
</dbReference>
<evidence type="ECO:0000313" key="10">
    <source>
        <dbReference type="Proteomes" id="UP000027195"/>
    </source>
</evidence>
<comment type="similarity">
    <text evidence="2">Belongs to the TAF8 family.</text>
</comment>
<dbReference type="OrthoDB" id="2193813at2759"/>
<name>A0A067M378_BOTB1</name>
<dbReference type="EMBL" id="KL198072">
    <property type="protein sequence ID" value="KDQ10014.1"/>
    <property type="molecule type" value="Genomic_DNA"/>
</dbReference>